<dbReference type="Proteomes" id="UP001189429">
    <property type="component" value="Unassembled WGS sequence"/>
</dbReference>
<keyword evidence="4" id="KW-1003">Cell membrane</keyword>
<keyword evidence="6 10" id="KW-0812">Transmembrane</keyword>
<evidence type="ECO:0008006" key="13">
    <source>
        <dbReference type="Google" id="ProtNLM"/>
    </source>
</evidence>
<keyword evidence="5" id="KW-0762">Sugar transport</keyword>
<evidence type="ECO:0000256" key="10">
    <source>
        <dbReference type="SAM" id="Phobius"/>
    </source>
</evidence>
<gene>
    <name evidence="11" type="ORF">PCOR1329_LOCUS76195</name>
</gene>
<reference evidence="11" key="1">
    <citation type="submission" date="2023-10" db="EMBL/GenBank/DDBJ databases">
        <authorList>
            <person name="Chen Y."/>
            <person name="Shah S."/>
            <person name="Dougan E. K."/>
            <person name="Thang M."/>
            <person name="Chan C."/>
        </authorList>
    </citation>
    <scope>NUCLEOTIDE SEQUENCE [LARGE SCALE GENOMIC DNA]</scope>
</reference>
<dbReference type="InterPro" id="IPR004316">
    <property type="entry name" value="SWEET_rpt"/>
</dbReference>
<keyword evidence="12" id="KW-1185">Reference proteome</keyword>
<dbReference type="Gene3D" id="1.20.1280.290">
    <property type="match status" value="1"/>
</dbReference>
<dbReference type="InterPro" id="IPR047664">
    <property type="entry name" value="SWEET"/>
</dbReference>
<feature type="transmembrane region" description="Helical" evidence="10">
    <location>
        <begin position="86"/>
        <end position="104"/>
    </location>
</feature>
<evidence type="ECO:0000256" key="7">
    <source>
        <dbReference type="ARBA" id="ARBA00022737"/>
    </source>
</evidence>
<sequence length="231" mass="24857">MGFGVAIIHGTASAAHLGLIDRGRLTFVLSLSCPLIIVAQFLSPAAVVAEAVSEMDAQNLPTQVFKSQAACNILGVSYGVQIRNHAVLVSNMVGLSCQVLYLACATYVRDEDSARWGCWCLQMIVVLNCSLYVLIQVSPIRILGHLITVFNVVLFASPLTRVAQILRSKSASSLPIAMTCVGLLSNCVWSLYALLIEDPVVFLPSILGFLLSSFQVLLISGWTRGGIQTRC</sequence>
<evidence type="ECO:0000256" key="3">
    <source>
        <dbReference type="ARBA" id="ARBA00022448"/>
    </source>
</evidence>
<feature type="transmembrane region" description="Helical" evidence="10">
    <location>
        <begin position="201"/>
        <end position="222"/>
    </location>
</feature>
<accession>A0ABN9XJG2</accession>
<feature type="transmembrane region" description="Helical" evidence="10">
    <location>
        <begin position="116"/>
        <end position="136"/>
    </location>
</feature>
<evidence type="ECO:0000256" key="9">
    <source>
        <dbReference type="ARBA" id="ARBA00023136"/>
    </source>
</evidence>
<keyword evidence="7" id="KW-0677">Repeat</keyword>
<feature type="transmembrane region" description="Helical" evidence="10">
    <location>
        <begin position="142"/>
        <end position="162"/>
    </location>
</feature>
<comment type="subcellular location">
    <subcellularLocation>
        <location evidence="1">Cell membrane</location>
        <topology evidence="1">Multi-pass membrane protein</topology>
    </subcellularLocation>
</comment>
<evidence type="ECO:0000313" key="11">
    <source>
        <dbReference type="EMBL" id="CAK0898290.1"/>
    </source>
</evidence>
<dbReference type="PANTHER" id="PTHR10791">
    <property type="entry name" value="RAG1-ACTIVATING PROTEIN 1"/>
    <property type="match status" value="1"/>
</dbReference>
<evidence type="ECO:0000256" key="8">
    <source>
        <dbReference type="ARBA" id="ARBA00022989"/>
    </source>
</evidence>
<proteinExistence type="inferred from homology"/>
<feature type="transmembrane region" description="Helical" evidence="10">
    <location>
        <begin position="25"/>
        <end position="47"/>
    </location>
</feature>
<evidence type="ECO:0000256" key="6">
    <source>
        <dbReference type="ARBA" id="ARBA00022692"/>
    </source>
</evidence>
<evidence type="ECO:0000256" key="4">
    <source>
        <dbReference type="ARBA" id="ARBA00022475"/>
    </source>
</evidence>
<dbReference type="EMBL" id="CAUYUJ010020455">
    <property type="protein sequence ID" value="CAK0898290.1"/>
    <property type="molecule type" value="Genomic_DNA"/>
</dbReference>
<organism evidence="11 12">
    <name type="scientific">Prorocentrum cordatum</name>
    <dbReference type="NCBI Taxonomy" id="2364126"/>
    <lineage>
        <taxon>Eukaryota</taxon>
        <taxon>Sar</taxon>
        <taxon>Alveolata</taxon>
        <taxon>Dinophyceae</taxon>
        <taxon>Prorocentrales</taxon>
        <taxon>Prorocentraceae</taxon>
        <taxon>Prorocentrum</taxon>
    </lineage>
</organism>
<name>A0ABN9XJG2_9DINO</name>
<feature type="transmembrane region" description="Helical" evidence="10">
    <location>
        <begin position="174"/>
        <end position="195"/>
    </location>
</feature>
<keyword evidence="9 10" id="KW-0472">Membrane</keyword>
<evidence type="ECO:0000313" key="12">
    <source>
        <dbReference type="Proteomes" id="UP001189429"/>
    </source>
</evidence>
<comment type="caution">
    <text evidence="11">The sequence shown here is derived from an EMBL/GenBank/DDBJ whole genome shotgun (WGS) entry which is preliminary data.</text>
</comment>
<dbReference type="PANTHER" id="PTHR10791:SF30">
    <property type="entry name" value="SUGAR TRANSPORTER SWEET1"/>
    <property type="match status" value="1"/>
</dbReference>
<protein>
    <recommendedName>
        <fullName evidence="13">Sugar transporter SWEET</fullName>
    </recommendedName>
</protein>
<evidence type="ECO:0000256" key="5">
    <source>
        <dbReference type="ARBA" id="ARBA00022597"/>
    </source>
</evidence>
<dbReference type="Pfam" id="PF03083">
    <property type="entry name" value="MtN3_slv"/>
    <property type="match status" value="2"/>
</dbReference>
<evidence type="ECO:0000256" key="2">
    <source>
        <dbReference type="ARBA" id="ARBA00007809"/>
    </source>
</evidence>
<evidence type="ECO:0000256" key="1">
    <source>
        <dbReference type="ARBA" id="ARBA00004651"/>
    </source>
</evidence>
<keyword evidence="8 10" id="KW-1133">Transmembrane helix</keyword>
<keyword evidence="3" id="KW-0813">Transport</keyword>
<comment type="similarity">
    <text evidence="2">Belongs to the SWEET sugar transporter family.</text>
</comment>